<dbReference type="Pfam" id="PF07508">
    <property type="entry name" value="Recombinase"/>
    <property type="match status" value="1"/>
</dbReference>
<evidence type="ECO:0000259" key="2">
    <source>
        <dbReference type="PROSITE" id="PS51736"/>
    </source>
</evidence>
<dbReference type="InterPro" id="IPR038109">
    <property type="entry name" value="DNA_bind_recomb_sf"/>
</dbReference>
<evidence type="ECO:0000313" key="5">
    <source>
        <dbReference type="Proteomes" id="UP000238836"/>
    </source>
</evidence>
<dbReference type="PANTHER" id="PTHR30461:SF23">
    <property type="entry name" value="DNA RECOMBINASE-RELATED"/>
    <property type="match status" value="1"/>
</dbReference>
<dbReference type="PANTHER" id="PTHR30461">
    <property type="entry name" value="DNA-INVERTASE FROM LAMBDOID PROPHAGE"/>
    <property type="match status" value="1"/>
</dbReference>
<keyword evidence="5" id="KW-1185">Reference proteome</keyword>
<evidence type="ECO:0000256" key="1">
    <source>
        <dbReference type="SAM" id="Coils"/>
    </source>
</evidence>
<reference evidence="4 5" key="1">
    <citation type="submission" date="2018-03" db="EMBL/GenBank/DDBJ databases">
        <title>Genomic Encyclopedia of Archaeal and Bacterial Type Strains, Phase II (KMG-II): from individual species to whole genera.</title>
        <authorList>
            <person name="Goeker M."/>
        </authorList>
    </citation>
    <scope>NUCLEOTIDE SEQUENCE [LARGE SCALE GENOMIC DNA]</scope>
    <source>
        <strain evidence="4 5">RHA1</strain>
    </source>
</reference>
<dbReference type="Proteomes" id="UP000238836">
    <property type="component" value="Unassembled WGS sequence"/>
</dbReference>
<dbReference type="InterPro" id="IPR050639">
    <property type="entry name" value="SSR_resolvase"/>
</dbReference>
<dbReference type="Gene3D" id="3.90.1750.20">
    <property type="entry name" value="Putative Large Serine Recombinase, Chain B, Domain 2"/>
    <property type="match status" value="1"/>
</dbReference>
<dbReference type="SMART" id="SM00857">
    <property type="entry name" value="Resolvase"/>
    <property type="match status" value="1"/>
</dbReference>
<dbReference type="InterPro" id="IPR006119">
    <property type="entry name" value="Resolv_N"/>
</dbReference>
<feature type="domain" description="Resolvase/invertase-type recombinase catalytic" evidence="2">
    <location>
        <begin position="3"/>
        <end position="155"/>
    </location>
</feature>
<accession>A0ABX5EWM4</accession>
<dbReference type="Gene3D" id="3.40.50.1390">
    <property type="entry name" value="Resolvase, N-terminal catalytic domain"/>
    <property type="match status" value="1"/>
</dbReference>
<name>A0ABX5EWM4_9BACL</name>
<keyword evidence="1" id="KW-0175">Coiled coil</keyword>
<dbReference type="RefSeq" id="WP_106341513.1">
    <property type="nucleotide sequence ID" value="NZ_PVTZ01000001.1"/>
</dbReference>
<organism evidence="4 5">
    <name type="scientific">Laceyella sediminis</name>
    <dbReference type="NCBI Taxonomy" id="573074"/>
    <lineage>
        <taxon>Bacteria</taxon>
        <taxon>Bacillati</taxon>
        <taxon>Bacillota</taxon>
        <taxon>Bacilli</taxon>
        <taxon>Bacillales</taxon>
        <taxon>Thermoactinomycetaceae</taxon>
        <taxon>Laceyella</taxon>
    </lineage>
</organism>
<evidence type="ECO:0000259" key="3">
    <source>
        <dbReference type="PROSITE" id="PS51737"/>
    </source>
</evidence>
<comment type="caution">
    <text evidence="4">The sequence shown here is derived from an EMBL/GenBank/DDBJ whole genome shotgun (WGS) entry which is preliminary data.</text>
</comment>
<evidence type="ECO:0000313" key="4">
    <source>
        <dbReference type="EMBL" id="PRZ17215.1"/>
    </source>
</evidence>
<dbReference type="Pfam" id="PF00239">
    <property type="entry name" value="Resolvase"/>
    <property type="match status" value="1"/>
</dbReference>
<feature type="domain" description="Recombinase" evidence="3">
    <location>
        <begin position="163"/>
        <end position="299"/>
    </location>
</feature>
<gene>
    <name evidence="4" type="ORF">CLV36_101316</name>
</gene>
<feature type="coiled-coil region" evidence="1">
    <location>
        <begin position="385"/>
        <end position="458"/>
    </location>
</feature>
<proteinExistence type="predicted"/>
<dbReference type="CDD" id="cd00338">
    <property type="entry name" value="Ser_Recombinase"/>
    <property type="match status" value="1"/>
</dbReference>
<dbReference type="InterPro" id="IPR036162">
    <property type="entry name" value="Resolvase-like_N_sf"/>
</dbReference>
<dbReference type="InterPro" id="IPR011109">
    <property type="entry name" value="DNA_bind_recombinase_dom"/>
</dbReference>
<dbReference type="SUPFAM" id="SSF53041">
    <property type="entry name" value="Resolvase-like"/>
    <property type="match status" value="1"/>
</dbReference>
<dbReference type="PROSITE" id="PS51737">
    <property type="entry name" value="RECOMBINASE_DNA_BIND"/>
    <property type="match status" value="1"/>
</dbReference>
<dbReference type="EMBL" id="PVTZ01000001">
    <property type="protein sequence ID" value="PRZ17215.1"/>
    <property type="molecule type" value="Genomic_DNA"/>
</dbReference>
<dbReference type="PROSITE" id="PS51736">
    <property type="entry name" value="RECOMBINASES_3"/>
    <property type="match status" value="1"/>
</dbReference>
<protein>
    <submittedName>
        <fullName evidence="4">DNA invertase Pin-like site-specific DNA recombinase</fullName>
    </submittedName>
</protein>
<sequence>MERVAIYLRKSRADLEAEARGEGETLSKHKKALLKLAKAMNLNIVRIRQEVASGESLIHRPEMMELLKEVDAGFYDGVLVMDMDRLGRGNMQEQGIILDTFKKSGTKIITPRKTYDLRDEFDEEYTEFEAFMARKELKIITRRLQSGRVRSIEEGNYIATRPPYGYQIVEDRSGRYLVPDPEQAPVVKMIFDWYTNENPNERLGCNQIANRLNELGLRTYTNKLWTSSSILTIIKNAVYIGRIQWKKRSYKKSINPTKIRETKMRPQSEWIDVKGKHEPLISEEQFQKAQEILKKKYHLPYHLSKGITNPLAGLIRCVKCNSSMVLRPYINQKPHLICKNSYCDNKSTRFDLVESRVINSLNIWLEAYELQWSQDDMPKESNHKVDLIEVTIKNLQTELKNLEAQKERLHDLLERQIYDEDTYLERSKNLAMRLKDVREAIKQSVVELEEEKLKSKAQIEIIPRVKHVLELYPQLDDPKQKNTLLKSVLEFCIYRKEKHQRGEEFELTLHPKL</sequence>